<dbReference type="RefSeq" id="WP_015230230.1">
    <property type="nucleotide sequence ID" value="NC_019780.1"/>
</dbReference>
<evidence type="ECO:0000313" key="5">
    <source>
        <dbReference type="Proteomes" id="UP000010482"/>
    </source>
</evidence>
<sequence length="530" mass="57341">MQDLRKQGLAVIGMMTILFNGGNVAQGQSLRDDSSQINNVFELRDVSPDDWAFEALRNLIERYGCLAGSPDGRFYGDRALTRYEFAAALNQCLRQIEDLISNNPTEVTEGDLATLQRLTRDFEAELTTLSTRVDNLEARTTFLEDNQFSTTAKLRGTVLFSLNSAIGSNQAVPVFVDAGSAPDIDEGVVFNNRVRLNFDSSFTGRDLLKVRLDATDVTRFNAPSTTGTNMTRLAFDRDTNNNVVLGKLFYKTALGERFSYAIDASRGRFNAHIDNFNRFFANAVKGSISNFGRMNPIYIQGAAGAGVTFNYELSDALTLSAGYLGRNPADVNQGLFNGSYAALGQLAFYPSENLSLGLTYVRAYYPGGEPFVSGGTGSRVANAPFSGKIATSANHFGLQANSRLSRNFILAGWAGLTQAQAEAGGSGWNGTPVNAGDEATVFNWALTFAFPNVDNRGSRAGIIIGQPPKVTANDGGPTGDESAFHLEGSYRYQVNANLSIEPGVLVIFNPENNGQNDTITVGLVRTIFTF</sequence>
<dbReference type="InterPro" id="IPR047684">
    <property type="entry name" value="Por_som-like"/>
</dbReference>
<dbReference type="PANTHER" id="PTHR43308">
    <property type="entry name" value="OUTER MEMBRANE PROTEIN ALPHA-RELATED"/>
    <property type="match status" value="1"/>
</dbReference>
<dbReference type="KEGG" id="dsl:Dacsa_2662"/>
<comment type="similarity">
    <text evidence="1 2">Belongs to the OprB family.</text>
</comment>
<protein>
    <submittedName>
        <fullName evidence="4">S-layer protein</fullName>
    </submittedName>
</protein>
<dbReference type="Proteomes" id="UP000010482">
    <property type="component" value="Chromosome"/>
</dbReference>
<dbReference type="AlphaFoldDB" id="K9YWE7"/>
<reference evidence="4" key="1">
    <citation type="submission" date="2012-04" db="EMBL/GenBank/DDBJ databases">
        <title>Finished genome of Dactylococcopsis salina PCC 8305.</title>
        <authorList>
            <consortium name="US DOE Joint Genome Institute"/>
            <person name="Gugger M."/>
            <person name="Coursin T."/>
            <person name="Rippka R."/>
            <person name="Tandeau De Marsac N."/>
            <person name="Huntemann M."/>
            <person name="Wei C.-L."/>
            <person name="Han J."/>
            <person name="Detter J.C."/>
            <person name="Han C."/>
            <person name="Tapia R."/>
            <person name="Daligault H."/>
            <person name="Chen A."/>
            <person name="Krypides N."/>
            <person name="Mavromatis K."/>
            <person name="Markowitz V."/>
            <person name="Szeto E."/>
            <person name="Ivanova N."/>
            <person name="Ovchinnikova G."/>
            <person name="Pagani I."/>
            <person name="Pati A."/>
            <person name="Goodwin L."/>
            <person name="Peters L."/>
            <person name="Pitluck S."/>
            <person name="Woyke T."/>
            <person name="Kerfeld C."/>
        </authorList>
    </citation>
    <scope>NUCLEOTIDE SEQUENCE [LARGE SCALE GENOMIC DNA]</scope>
    <source>
        <strain evidence="4">PCC 8305</strain>
    </source>
</reference>
<dbReference type="OrthoDB" id="468251at2"/>
<accession>K9YWE7</accession>
<dbReference type="eggNOG" id="COG3659">
    <property type="taxonomic scope" value="Bacteria"/>
</dbReference>
<dbReference type="EMBL" id="CP003944">
    <property type="protein sequence ID" value="AFZ51241.1"/>
    <property type="molecule type" value="Genomic_DNA"/>
</dbReference>
<dbReference type="InterPro" id="IPR007049">
    <property type="entry name" value="Carb-sel_porin_OprB"/>
</dbReference>
<feature type="domain" description="SLH" evidence="3">
    <location>
        <begin position="39"/>
        <end position="103"/>
    </location>
</feature>
<proteinExistence type="inferred from homology"/>
<dbReference type="GO" id="GO:0008643">
    <property type="term" value="P:carbohydrate transport"/>
    <property type="evidence" value="ECO:0007669"/>
    <property type="project" value="InterPro"/>
</dbReference>
<dbReference type="PANTHER" id="PTHR43308:SF1">
    <property type="entry name" value="OUTER MEMBRANE PROTEIN ALPHA"/>
    <property type="match status" value="1"/>
</dbReference>
<dbReference type="Pfam" id="PF00395">
    <property type="entry name" value="SLH"/>
    <property type="match status" value="1"/>
</dbReference>
<dbReference type="PATRIC" id="fig|13035.3.peg.3038"/>
<dbReference type="NCBIfam" id="NF033921">
    <property type="entry name" value="por_somb"/>
    <property type="match status" value="1"/>
</dbReference>
<dbReference type="InterPro" id="IPR038673">
    <property type="entry name" value="OprB_sf"/>
</dbReference>
<dbReference type="PROSITE" id="PS51272">
    <property type="entry name" value="SLH"/>
    <property type="match status" value="1"/>
</dbReference>
<organism evidence="4 5">
    <name type="scientific">Dactylococcopsis salina (strain PCC 8305)</name>
    <name type="common">Myxobactron salinum</name>
    <dbReference type="NCBI Taxonomy" id="13035"/>
    <lineage>
        <taxon>Bacteria</taxon>
        <taxon>Bacillati</taxon>
        <taxon>Cyanobacteriota</taxon>
        <taxon>Cyanophyceae</taxon>
        <taxon>Nodosilineales</taxon>
        <taxon>Cymatolegaceae</taxon>
        <taxon>Dactylococcopsis</taxon>
    </lineage>
</organism>
<dbReference type="HOGENOM" id="CLU_018575_1_0_3"/>
<evidence type="ECO:0000259" key="3">
    <source>
        <dbReference type="PROSITE" id="PS51272"/>
    </source>
</evidence>
<dbReference type="InterPro" id="IPR001119">
    <property type="entry name" value="SLH_dom"/>
</dbReference>
<dbReference type="InterPro" id="IPR051465">
    <property type="entry name" value="Cell_Envelope_Struct_Comp"/>
</dbReference>
<dbReference type="Pfam" id="PF04966">
    <property type="entry name" value="OprB"/>
    <property type="match status" value="1"/>
</dbReference>
<gene>
    <name evidence="4" type="ORF">Dacsa_2662</name>
</gene>
<dbReference type="GO" id="GO:0016020">
    <property type="term" value="C:membrane"/>
    <property type="evidence" value="ECO:0007669"/>
    <property type="project" value="InterPro"/>
</dbReference>
<keyword evidence="5" id="KW-1185">Reference proteome</keyword>
<dbReference type="GO" id="GO:0015288">
    <property type="term" value="F:porin activity"/>
    <property type="evidence" value="ECO:0007669"/>
    <property type="project" value="InterPro"/>
</dbReference>
<dbReference type="Gene3D" id="2.40.160.180">
    <property type="entry name" value="Carbohydrate-selective porin OprB"/>
    <property type="match status" value="1"/>
</dbReference>
<dbReference type="STRING" id="13035.Dacsa_2662"/>
<evidence type="ECO:0000256" key="2">
    <source>
        <dbReference type="RuleBase" id="RU363072"/>
    </source>
</evidence>
<evidence type="ECO:0000256" key="1">
    <source>
        <dbReference type="ARBA" id="ARBA00008769"/>
    </source>
</evidence>
<evidence type="ECO:0000313" key="4">
    <source>
        <dbReference type="EMBL" id="AFZ51241.1"/>
    </source>
</evidence>
<name>K9YWE7_DACS8</name>